<reference evidence="2" key="1">
    <citation type="journal article" date="2019" name="Int. J. Syst. Evol. Microbiol.">
        <title>The Global Catalogue of Microorganisms (GCM) 10K type strain sequencing project: providing services to taxonomists for standard genome sequencing and annotation.</title>
        <authorList>
            <consortium name="The Broad Institute Genomics Platform"/>
            <consortium name="The Broad Institute Genome Sequencing Center for Infectious Disease"/>
            <person name="Wu L."/>
            <person name="Ma J."/>
        </authorList>
    </citation>
    <scope>NUCLEOTIDE SEQUENCE [LARGE SCALE GENOMIC DNA]</scope>
    <source>
        <strain evidence="2">KCTC 52677</strain>
    </source>
</reference>
<dbReference type="Proteomes" id="UP001595377">
    <property type="component" value="Unassembled WGS sequence"/>
</dbReference>
<accession>A0ABV7DBR8</accession>
<evidence type="ECO:0000313" key="1">
    <source>
        <dbReference type="EMBL" id="MFC3072372.1"/>
    </source>
</evidence>
<organism evidence="1 2">
    <name type="scientific">Shinella pollutisoli</name>
    <dbReference type="NCBI Taxonomy" id="2250594"/>
    <lineage>
        <taxon>Bacteria</taxon>
        <taxon>Pseudomonadati</taxon>
        <taxon>Pseudomonadota</taxon>
        <taxon>Alphaproteobacteria</taxon>
        <taxon>Hyphomicrobiales</taxon>
        <taxon>Rhizobiaceae</taxon>
        <taxon>Shinella</taxon>
    </lineage>
</organism>
<sequence>MTEAIRSLLSAGLSLPGNMDASKSPEIYAYALSKVSATGVRKAVAKLVRGEYDLRNKAFIPTPPEFADLARHETREIVDDLSRLKARREALTAEKAPDHDEATKARIRQLLKNFRSSREAEKVQNRELAEPMDDDRAEYWRSIMALKDADNVTEEQMQFRRRIEKRVSDTEATAELNDRSAA</sequence>
<proteinExistence type="predicted"/>
<evidence type="ECO:0000313" key="2">
    <source>
        <dbReference type="Proteomes" id="UP001595377"/>
    </source>
</evidence>
<keyword evidence="2" id="KW-1185">Reference proteome</keyword>
<comment type="caution">
    <text evidence="1">The sequence shown here is derived from an EMBL/GenBank/DDBJ whole genome shotgun (WGS) entry which is preliminary data.</text>
</comment>
<protein>
    <submittedName>
        <fullName evidence="1">Uncharacterized protein</fullName>
    </submittedName>
</protein>
<gene>
    <name evidence="1" type="ORF">ACFOHH_04560</name>
</gene>
<dbReference type="EMBL" id="JBHRSP010000006">
    <property type="protein sequence ID" value="MFC3072372.1"/>
    <property type="molecule type" value="Genomic_DNA"/>
</dbReference>
<name>A0ABV7DBR8_9HYPH</name>
<dbReference type="RefSeq" id="WP_257317900.1">
    <property type="nucleotide sequence ID" value="NZ_JANFDG010000035.1"/>
</dbReference>